<sequence length="451" mass="50365">MDVATFSLFLLRILSACAALWLIGLDRIGLALNQLHYWLAARKPQLTYKPSKVNNRILESCSILEEPYHPTWYLFWGHLRSLLLNLNHEAPNPSVPYERELVKLSDGGVVALDWATLAPPERQINQPTVISSSFLLKSFDNSSFQLLLHGLTGGSRAIYIRMHADRLLKAGYRVVVMNARGCNKTPVQTPKLFSLGCTNDVRESVVHIRQRIGARVVLIGVGFSLGANLLVKYLGEEGKNAQLTSAVSICNPYCCTTTHQLLTYSWLHRVVYNTILGKCMVKYFFKLSNAAEVHKDHPALDYDALRKCRYLSDYDEQYTRRIFGFDTVTELYRDASCTPYIKHVAIPLPCLSSKDDPISSHTAIPYADCSINPNVVLAVTHTGDHMAFYTGNASPHMWVSDVVVNYVHATVKLSKEGMITPNLQTAQDGTALPKLSSVGTQVADHRTSHFA</sequence>
<dbReference type="PANTHER" id="PTHR10794:SF84">
    <property type="entry name" value="ESTERASE_LIPASE_THIOESTERASE FAMILY PROTEIN"/>
    <property type="match status" value="1"/>
</dbReference>
<dbReference type="Gene3D" id="3.40.50.1820">
    <property type="entry name" value="alpha/beta hydrolase"/>
    <property type="match status" value="1"/>
</dbReference>
<dbReference type="PIRSF" id="PIRSF005211">
    <property type="entry name" value="Ab_hydro_YheT"/>
    <property type="match status" value="1"/>
</dbReference>
<dbReference type="Proteomes" id="UP000481153">
    <property type="component" value="Unassembled WGS sequence"/>
</dbReference>
<feature type="domain" description="AB hydrolase-1" evidence="3">
    <location>
        <begin position="146"/>
        <end position="255"/>
    </location>
</feature>
<name>A0A6G0XN19_9STRA</name>
<protein>
    <recommendedName>
        <fullName evidence="3">AB hydrolase-1 domain-containing protein</fullName>
    </recommendedName>
</protein>
<evidence type="ECO:0000259" key="3">
    <source>
        <dbReference type="Pfam" id="PF00561"/>
    </source>
</evidence>
<dbReference type="Pfam" id="PF00561">
    <property type="entry name" value="Abhydrolase_1"/>
    <property type="match status" value="1"/>
</dbReference>
<dbReference type="InterPro" id="IPR000073">
    <property type="entry name" value="AB_hydrolase_1"/>
</dbReference>
<proteinExistence type="inferred from homology"/>
<dbReference type="GO" id="GO:0047372">
    <property type="term" value="F:monoacylglycerol lipase activity"/>
    <property type="evidence" value="ECO:0007669"/>
    <property type="project" value="TreeGrafter"/>
</dbReference>
<feature type="active site" description="Charge relay system" evidence="2">
    <location>
        <position position="385"/>
    </location>
</feature>
<evidence type="ECO:0000256" key="1">
    <source>
        <dbReference type="ARBA" id="ARBA00010884"/>
    </source>
</evidence>
<keyword evidence="5" id="KW-1185">Reference proteome</keyword>
<dbReference type="InterPro" id="IPR050960">
    <property type="entry name" value="AB_hydrolase_4_sf"/>
</dbReference>
<feature type="active site" description="Charge relay system" evidence="2">
    <location>
        <position position="224"/>
    </location>
</feature>
<gene>
    <name evidence="4" type="ORF">Ae201684_003312</name>
</gene>
<organism evidence="4 5">
    <name type="scientific">Aphanomyces euteiches</name>
    <dbReference type="NCBI Taxonomy" id="100861"/>
    <lineage>
        <taxon>Eukaryota</taxon>
        <taxon>Sar</taxon>
        <taxon>Stramenopiles</taxon>
        <taxon>Oomycota</taxon>
        <taxon>Saprolegniomycetes</taxon>
        <taxon>Saprolegniales</taxon>
        <taxon>Verrucalvaceae</taxon>
        <taxon>Aphanomyces</taxon>
    </lineage>
</organism>
<dbReference type="VEuPathDB" id="FungiDB:AeMF1_011106"/>
<dbReference type="EMBL" id="VJMJ01000036">
    <property type="protein sequence ID" value="KAF0741636.1"/>
    <property type="molecule type" value="Genomic_DNA"/>
</dbReference>
<comment type="caution">
    <text evidence="4">The sequence shown here is derived from an EMBL/GenBank/DDBJ whole genome shotgun (WGS) entry which is preliminary data.</text>
</comment>
<feature type="active site" description="Charge relay system" evidence="2">
    <location>
        <position position="356"/>
    </location>
</feature>
<reference evidence="4 5" key="1">
    <citation type="submission" date="2019-07" db="EMBL/GenBank/DDBJ databases">
        <title>Genomics analysis of Aphanomyces spp. identifies a new class of oomycete effector associated with host adaptation.</title>
        <authorList>
            <person name="Gaulin E."/>
        </authorList>
    </citation>
    <scope>NUCLEOTIDE SEQUENCE [LARGE SCALE GENOMIC DNA]</scope>
    <source>
        <strain evidence="4 5">ATCC 201684</strain>
    </source>
</reference>
<evidence type="ECO:0000313" key="5">
    <source>
        <dbReference type="Proteomes" id="UP000481153"/>
    </source>
</evidence>
<evidence type="ECO:0000256" key="2">
    <source>
        <dbReference type="PIRSR" id="PIRSR005211-1"/>
    </source>
</evidence>
<accession>A0A6G0XN19</accession>
<dbReference type="InterPro" id="IPR029058">
    <property type="entry name" value="AB_hydrolase_fold"/>
</dbReference>
<comment type="similarity">
    <text evidence="1">Belongs to the AB hydrolase superfamily. AB hydrolase 4 family.</text>
</comment>
<dbReference type="AlphaFoldDB" id="A0A6G0XN19"/>
<dbReference type="SUPFAM" id="SSF53474">
    <property type="entry name" value="alpha/beta-Hydrolases"/>
    <property type="match status" value="1"/>
</dbReference>
<evidence type="ECO:0000313" key="4">
    <source>
        <dbReference type="EMBL" id="KAF0741636.1"/>
    </source>
</evidence>
<dbReference type="PANTHER" id="PTHR10794">
    <property type="entry name" value="ABHYDROLASE DOMAIN-CONTAINING PROTEIN"/>
    <property type="match status" value="1"/>
</dbReference>
<dbReference type="InterPro" id="IPR012020">
    <property type="entry name" value="ABHD4"/>
</dbReference>
<dbReference type="GO" id="GO:0034338">
    <property type="term" value="F:short-chain carboxylesterase activity"/>
    <property type="evidence" value="ECO:0007669"/>
    <property type="project" value="TreeGrafter"/>
</dbReference>